<keyword evidence="6 13" id="KW-0255">Endonuclease</keyword>
<feature type="compositionally biased region" description="Polar residues" evidence="14">
    <location>
        <begin position="201"/>
        <end position="210"/>
    </location>
</feature>
<dbReference type="GO" id="GO:0003677">
    <property type="term" value="F:DNA binding"/>
    <property type="evidence" value="ECO:0007669"/>
    <property type="project" value="UniProtKB-UniRule"/>
</dbReference>
<name>A0A1D2MRA5_ORCCI</name>
<evidence type="ECO:0000256" key="3">
    <source>
        <dbReference type="ARBA" id="ARBA00010015"/>
    </source>
</evidence>
<evidence type="ECO:0000256" key="14">
    <source>
        <dbReference type="SAM" id="MobiDB-lite"/>
    </source>
</evidence>
<dbReference type="GO" id="GO:0031297">
    <property type="term" value="P:replication fork processing"/>
    <property type="evidence" value="ECO:0007669"/>
    <property type="project" value="UniProtKB-ARBA"/>
</dbReference>
<comment type="similarity">
    <text evidence="3 13">Belongs to the XPF family.</text>
</comment>
<evidence type="ECO:0000256" key="7">
    <source>
        <dbReference type="ARBA" id="ARBA00022763"/>
    </source>
</evidence>
<gene>
    <name evidence="16" type="ORF">Ocin01_11249</name>
</gene>
<organism evidence="16 17">
    <name type="scientific">Orchesella cincta</name>
    <name type="common">Springtail</name>
    <name type="synonym">Podura cincta</name>
    <dbReference type="NCBI Taxonomy" id="48709"/>
    <lineage>
        <taxon>Eukaryota</taxon>
        <taxon>Metazoa</taxon>
        <taxon>Ecdysozoa</taxon>
        <taxon>Arthropoda</taxon>
        <taxon>Hexapoda</taxon>
        <taxon>Collembola</taxon>
        <taxon>Entomobryomorpha</taxon>
        <taxon>Entomobryoidea</taxon>
        <taxon>Orchesellidae</taxon>
        <taxon>Orchesellinae</taxon>
        <taxon>Orchesella</taxon>
    </lineage>
</organism>
<dbReference type="PANTHER" id="PTHR13451">
    <property type="entry name" value="CLASS II CROSSOVER JUNCTION ENDONUCLEASE MUS81"/>
    <property type="match status" value="1"/>
</dbReference>
<dbReference type="InterPro" id="IPR010996">
    <property type="entry name" value="HHH_MUS81"/>
</dbReference>
<dbReference type="SUPFAM" id="SSF52980">
    <property type="entry name" value="Restriction endonuclease-like"/>
    <property type="match status" value="1"/>
</dbReference>
<dbReference type="GO" id="GO:0005634">
    <property type="term" value="C:nucleus"/>
    <property type="evidence" value="ECO:0007669"/>
    <property type="project" value="UniProtKB-SubCell"/>
</dbReference>
<dbReference type="GO" id="GO:0008821">
    <property type="term" value="F:crossover junction DNA endonuclease activity"/>
    <property type="evidence" value="ECO:0007669"/>
    <property type="project" value="UniProtKB-UniRule"/>
</dbReference>
<keyword evidence="12 13" id="KW-0539">Nucleus</keyword>
<comment type="function">
    <text evidence="13">Interacts with EME1 to form a DNA structure-specific endonuclease with substrate preference for branched DNA structures with a 5'-end at the branch nick. Typical substrates include 3'-flap structures, D-loops, replication forks and nicked Holliday junctions. May be required in mitosis for the processing of stalled or collapsed replication fork intermediates. May be required in meiosis for the repair of meiosis-specific double strand breaks subsequent to single-end invasion (SEI).</text>
</comment>
<evidence type="ECO:0000256" key="11">
    <source>
        <dbReference type="ARBA" id="ARBA00023204"/>
    </source>
</evidence>
<dbReference type="Gene3D" id="1.10.150.110">
    <property type="entry name" value="DNA polymerase beta, N-terminal domain-like"/>
    <property type="match status" value="1"/>
</dbReference>
<dbReference type="Gene3D" id="1.10.150.670">
    <property type="entry name" value="Crossover junction endonuclease EME1, DNA-binding domain"/>
    <property type="match status" value="1"/>
</dbReference>
<dbReference type="InterPro" id="IPR011335">
    <property type="entry name" value="Restrct_endonuc-II-like"/>
</dbReference>
<dbReference type="InterPro" id="IPR042530">
    <property type="entry name" value="EME1/EME2_C"/>
</dbReference>
<keyword evidence="4 13" id="KW-0540">Nuclease</keyword>
<dbReference type="SMART" id="SM00891">
    <property type="entry name" value="ERCC4"/>
    <property type="match status" value="1"/>
</dbReference>
<sequence length="521" mass="58379">MSQRPRWRGGGSGSQRSRAFPSSKKPCANPIFESWIMEWKEDAETKDSKMKYVYAKALNSLRKYPLPLSTGKECSILENFGSHMCKMIENRMAKENMIPEASQSQPLSEVIDLCDDEPGPSSKVAGGKRKPKAVAVKYKNLAPVVESGDLMELDSEPLPSTSAKPKQRKGKQTSVKRGNPVQFFLTPEGRALAKKLLDAESNASQSQQHHGGSEDVSSDHEASSQDEECAVSNSNVPSGVRLEPGKFEIVLYVDTCETNGKSQDVINELQKNGVTVYVHRLNVGDFVWVCREIADVAGNRNRLTMSRTNELILPYVVERKRTDDLASSIRDGRFHEQKYRLTQTKLQPVYLIESYGKGDWGLAEGALERAVCNTQIENGFLVQETLSIKKRSKTIIGCRKADWTNFKDAGTDAEAHLMFFSDFNDFSVKKMNWKVKEMFARHLMRLKGLSVDKAYAIIQKYPTLDHLLKTYSQCENEKQKESLLSQLEFGTSCRKIGPVSAVKSAVCTIQRICPEAPILKT</sequence>
<dbReference type="SUPFAM" id="SSF47802">
    <property type="entry name" value="DNA polymerase beta, N-terminal domain-like"/>
    <property type="match status" value="1"/>
</dbReference>
<dbReference type="OMA" id="VVRTENH"/>
<dbReference type="EMBL" id="LJIJ01000675">
    <property type="protein sequence ID" value="ODM95428.1"/>
    <property type="molecule type" value="Genomic_DNA"/>
</dbReference>
<keyword evidence="5 13" id="KW-0479">Metal-binding</keyword>
<evidence type="ECO:0000256" key="10">
    <source>
        <dbReference type="ARBA" id="ARBA00023172"/>
    </source>
</evidence>
<keyword evidence="7 13" id="KW-0227">DNA damage</keyword>
<feature type="region of interest" description="Disordered" evidence="14">
    <location>
        <begin position="1"/>
        <end position="28"/>
    </location>
</feature>
<evidence type="ECO:0000259" key="15">
    <source>
        <dbReference type="SMART" id="SM00891"/>
    </source>
</evidence>
<dbReference type="GO" id="GO:0031573">
    <property type="term" value="P:mitotic intra-S DNA damage checkpoint signaling"/>
    <property type="evidence" value="ECO:0007669"/>
    <property type="project" value="TreeGrafter"/>
</dbReference>
<keyword evidence="8 13" id="KW-0378">Hydrolase</keyword>
<dbReference type="STRING" id="48709.A0A1D2MRA5"/>
<dbReference type="GO" id="GO:0000712">
    <property type="term" value="P:resolution of meiotic recombination intermediates"/>
    <property type="evidence" value="ECO:0007669"/>
    <property type="project" value="TreeGrafter"/>
</dbReference>
<evidence type="ECO:0000256" key="9">
    <source>
        <dbReference type="ARBA" id="ARBA00022842"/>
    </source>
</evidence>
<keyword evidence="9 13" id="KW-0460">Magnesium</keyword>
<comment type="subunit">
    <text evidence="13">Interacts with EME1.</text>
</comment>
<keyword evidence="17" id="KW-1185">Reference proteome</keyword>
<feature type="domain" description="ERCC4" evidence="15">
    <location>
        <begin position="250"/>
        <end position="356"/>
    </location>
</feature>
<comment type="caution">
    <text evidence="16">The sequence shown here is derived from an EMBL/GenBank/DDBJ whole genome shotgun (WGS) entry which is preliminary data.</text>
</comment>
<evidence type="ECO:0000256" key="5">
    <source>
        <dbReference type="ARBA" id="ARBA00022723"/>
    </source>
</evidence>
<evidence type="ECO:0000256" key="4">
    <source>
        <dbReference type="ARBA" id="ARBA00022722"/>
    </source>
</evidence>
<comment type="subcellular location">
    <subcellularLocation>
        <location evidence="2 13">Nucleus</location>
    </subcellularLocation>
</comment>
<feature type="compositionally biased region" description="Basic and acidic residues" evidence="14">
    <location>
        <begin position="211"/>
        <end position="223"/>
    </location>
</feature>
<dbReference type="GO" id="GO:0000727">
    <property type="term" value="P:double-strand break repair via break-induced replication"/>
    <property type="evidence" value="ECO:0007669"/>
    <property type="project" value="UniProtKB-UniRule"/>
</dbReference>
<evidence type="ECO:0000313" key="17">
    <source>
        <dbReference type="Proteomes" id="UP000094527"/>
    </source>
</evidence>
<feature type="region of interest" description="Disordered" evidence="14">
    <location>
        <begin position="152"/>
        <end position="182"/>
    </location>
</feature>
<dbReference type="InterPro" id="IPR047416">
    <property type="entry name" value="XPF_nuclease_Mus81"/>
</dbReference>
<comment type="cofactor">
    <cofactor evidence="1 13">
        <name>Mg(2+)</name>
        <dbReference type="ChEBI" id="CHEBI:18420"/>
    </cofactor>
</comment>
<feature type="region of interest" description="Disordered" evidence="14">
    <location>
        <begin position="199"/>
        <end position="237"/>
    </location>
</feature>
<dbReference type="Pfam" id="PF21292">
    <property type="entry name" value="EME1-MUS81_C"/>
    <property type="match status" value="1"/>
</dbReference>
<keyword evidence="10 13" id="KW-0233">DNA recombination</keyword>
<dbReference type="FunFam" id="1.10.150.110:FF:000001">
    <property type="entry name" value="Putative Crossover junction endonuclease MUS81"/>
    <property type="match status" value="1"/>
</dbReference>
<reference evidence="16 17" key="1">
    <citation type="journal article" date="2016" name="Genome Biol. Evol.">
        <title>Gene Family Evolution Reflects Adaptation to Soil Environmental Stressors in the Genome of the Collembolan Orchesella cincta.</title>
        <authorList>
            <person name="Faddeeva-Vakhrusheva A."/>
            <person name="Derks M.F."/>
            <person name="Anvar S.Y."/>
            <person name="Agamennone V."/>
            <person name="Suring W."/>
            <person name="Smit S."/>
            <person name="van Straalen N.M."/>
            <person name="Roelofs D."/>
        </authorList>
    </citation>
    <scope>NUCLEOTIDE SEQUENCE [LARGE SCALE GENOMIC DNA]</scope>
    <source>
        <tissue evidence="16">Mixed pool</tissue>
    </source>
</reference>
<keyword evidence="11 13" id="KW-0234">DNA repair</keyword>
<dbReference type="Pfam" id="PF02732">
    <property type="entry name" value="ERCC4"/>
    <property type="match status" value="1"/>
</dbReference>
<proteinExistence type="inferred from homology"/>
<dbReference type="Gene3D" id="3.40.50.10130">
    <property type="match status" value="1"/>
</dbReference>
<dbReference type="InterPro" id="IPR006166">
    <property type="entry name" value="ERCC4_domain"/>
</dbReference>
<dbReference type="InterPro" id="IPR027421">
    <property type="entry name" value="DNA_pol_lamdba_lyase_dom_sf"/>
</dbReference>
<dbReference type="GO" id="GO:0048257">
    <property type="term" value="F:3'-flap endonuclease activity"/>
    <property type="evidence" value="ECO:0007669"/>
    <property type="project" value="TreeGrafter"/>
</dbReference>
<evidence type="ECO:0000256" key="12">
    <source>
        <dbReference type="ARBA" id="ARBA00023242"/>
    </source>
</evidence>
<evidence type="ECO:0000256" key="13">
    <source>
        <dbReference type="RuleBase" id="RU369042"/>
    </source>
</evidence>
<dbReference type="GO" id="GO:0048476">
    <property type="term" value="C:Holliday junction resolvase complex"/>
    <property type="evidence" value="ECO:0007669"/>
    <property type="project" value="UniProtKB-UniRule"/>
</dbReference>
<evidence type="ECO:0000256" key="1">
    <source>
        <dbReference type="ARBA" id="ARBA00001946"/>
    </source>
</evidence>
<accession>A0A1D2MRA5</accession>
<dbReference type="InterPro" id="IPR033309">
    <property type="entry name" value="Mus81"/>
</dbReference>
<dbReference type="AlphaFoldDB" id="A0A1D2MRA5"/>
<dbReference type="OrthoDB" id="5963188at2759"/>
<dbReference type="PANTHER" id="PTHR13451:SF0">
    <property type="entry name" value="CROSSOVER JUNCTION ENDONUCLEASE MUS81"/>
    <property type="match status" value="1"/>
</dbReference>
<evidence type="ECO:0000256" key="6">
    <source>
        <dbReference type="ARBA" id="ARBA00022759"/>
    </source>
</evidence>
<dbReference type="CDD" id="cd20074">
    <property type="entry name" value="XPF_nuclease_Mus81"/>
    <property type="match status" value="1"/>
</dbReference>
<dbReference type="EC" id="3.1.22.-" evidence="13"/>
<evidence type="ECO:0000256" key="8">
    <source>
        <dbReference type="ARBA" id="ARBA00022801"/>
    </source>
</evidence>
<evidence type="ECO:0000256" key="2">
    <source>
        <dbReference type="ARBA" id="ARBA00004123"/>
    </source>
</evidence>
<dbReference type="Pfam" id="PF14716">
    <property type="entry name" value="HHH_8"/>
    <property type="match status" value="1"/>
</dbReference>
<evidence type="ECO:0000313" key="16">
    <source>
        <dbReference type="EMBL" id="ODM95428.1"/>
    </source>
</evidence>
<protein>
    <recommendedName>
        <fullName evidence="13">Crossover junction endonuclease MUS81</fullName>
        <ecNumber evidence="13">3.1.22.-</ecNumber>
    </recommendedName>
</protein>
<dbReference type="GO" id="GO:0006308">
    <property type="term" value="P:DNA catabolic process"/>
    <property type="evidence" value="ECO:0007669"/>
    <property type="project" value="UniProtKB-UniRule"/>
</dbReference>
<dbReference type="GO" id="GO:0046872">
    <property type="term" value="F:metal ion binding"/>
    <property type="evidence" value="ECO:0007669"/>
    <property type="project" value="UniProtKB-UniRule"/>
</dbReference>
<dbReference type="Proteomes" id="UP000094527">
    <property type="component" value="Unassembled WGS sequence"/>
</dbReference>